<feature type="domain" description="Solute-binding protein family 5" evidence="6">
    <location>
        <begin position="114"/>
        <end position="463"/>
    </location>
</feature>
<dbReference type="InterPro" id="IPR030678">
    <property type="entry name" value="Peptide/Ni-bd"/>
</dbReference>
<dbReference type="GO" id="GO:0030313">
    <property type="term" value="C:cell envelope"/>
    <property type="evidence" value="ECO:0007669"/>
    <property type="project" value="UniProtKB-SubCell"/>
</dbReference>
<dbReference type="GO" id="GO:1904680">
    <property type="term" value="F:peptide transmembrane transporter activity"/>
    <property type="evidence" value="ECO:0007669"/>
    <property type="project" value="TreeGrafter"/>
</dbReference>
<organism evidence="7 8">
    <name type="scientific">Ilumatobacter coccineus (strain NBRC 103263 / KCTC 29153 / YM16-304)</name>
    <dbReference type="NCBI Taxonomy" id="1313172"/>
    <lineage>
        <taxon>Bacteria</taxon>
        <taxon>Bacillati</taxon>
        <taxon>Actinomycetota</taxon>
        <taxon>Acidimicrobiia</taxon>
        <taxon>Acidimicrobiales</taxon>
        <taxon>Ilumatobacteraceae</taxon>
        <taxon>Ilumatobacter</taxon>
    </lineage>
</organism>
<keyword evidence="4" id="KW-0732">Signal</keyword>
<dbReference type="Gene3D" id="3.10.105.10">
    <property type="entry name" value="Dipeptide-binding Protein, Domain 3"/>
    <property type="match status" value="1"/>
</dbReference>
<dbReference type="GO" id="GO:0043190">
    <property type="term" value="C:ATP-binding cassette (ABC) transporter complex"/>
    <property type="evidence" value="ECO:0007669"/>
    <property type="project" value="InterPro"/>
</dbReference>
<name>A0A6C7E9G3_ILUCY</name>
<dbReference type="GO" id="GO:0015833">
    <property type="term" value="P:peptide transport"/>
    <property type="evidence" value="ECO:0007669"/>
    <property type="project" value="TreeGrafter"/>
</dbReference>
<evidence type="ECO:0000256" key="2">
    <source>
        <dbReference type="ARBA" id="ARBA00005695"/>
    </source>
</evidence>
<dbReference type="KEGG" id="aym:YM304_26690"/>
<feature type="compositionally biased region" description="Acidic residues" evidence="5">
    <location>
        <begin position="45"/>
        <end position="63"/>
    </location>
</feature>
<evidence type="ECO:0000256" key="4">
    <source>
        <dbReference type="ARBA" id="ARBA00022729"/>
    </source>
</evidence>
<dbReference type="PANTHER" id="PTHR30290">
    <property type="entry name" value="PERIPLASMIC BINDING COMPONENT OF ABC TRANSPORTER"/>
    <property type="match status" value="1"/>
</dbReference>
<dbReference type="InterPro" id="IPR000914">
    <property type="entry name" value="SBP_5_dom"/>
</dbReference>
<evidence type="ECO:0000313" key="8">
    <source>
        <dbReference type="Proteomes" id="UP000011863"/>
    </source>
</evidence>
<reference evidence="7 8" key="1">
    <citation type="journal article" date="2013" name="Int. J. Syst. Evol. Microbiol.">
        <title>Ilumatobacter nonamiense sp. nov. and Ilumatobacter coccineum sp. nov., isolated from seashore sand.</title>
        <authorList>
            <person name="Matsumoto A."/>
            <person name="Kasai H."/>
            <person name="Matsuo Y."/>
            <person name="Shizuri Y."/>
            <person name="Ichikawa N."/>
            <person name="Fujita N."/>
            <person name="Omura S."/>
            <person name="Takahashi Y."/>
        </authorList>
    </citation>
    <scope>NUCLEOTIDE SEQUENCE [LARGE SCALE GENOMIC DNA]</scope>
    <source>
        <strain evidence="8">NBRC 103263 / KCTC 29153 / YM16-304</strain>
    </source>
</reference>
<keyword evidence="3" id="KW-0813">Transport</keyword>
<dbReference type="InterPro" id="IPR039424">
    <property type="entry name" value="SBP_5"/>
</dbReference>
<dbReference type="PANTHER" id="PTHR30290:SF10">
    <property type="entry name" value="PERIPLASMIC OLIGOPEPTIDE-BINDING PROTEIN-RELATED"/>
    <property type="match status" value="1"/>
</dbReference>
<evidence type="ECO:0000256" key="3">
    <source>
        <dbReference type="ARBA" id="ARBA00022448"/>
    </source>
</evidence>
<feature type="region of interest" description="Disordered" evidence="5">
    <location>
        <begin position="26"/>
        <end position="73"/>
    </location>
</feature>
<dbReference type="AlphaFoldDB" id="A0A6C7E9G3"/>
<dbReference type="EMBL" id="AP012057">
    <property type="protein sequence ID" value="BAN02983.1"/>
    <property type="molecule type" value="Genomic_DNA"/>
</dbReference>
<dbReference type="Gene3D" id="3.40.190.10">
    <property type="entry name" value="Periplasmic binding protein-like II"/>
    <property type="match status" value="1"/>
</dbReference>
<dbReference type="SUPFAM" id="SSF53850">
    <property type="entry name" value="Periplasmic binding protein-like II"/>
    <property type="match status" value="1"/>
</dbReference>
<dbReference type="Proteomes" id="UP000011863">
    <property type="component" value="Chromosome"/>
</dbReference>
<protein>
    <submittedName>
        <fullName evidence="7">Oligopeptide ABC transporter oligopeptide-binding protein</fullName>
    </submittedName>
</protein>
<comment type="similarity">
    <text evidence="2">Belongs to the bacterial solute-binding protein 5 family.</text>
</comment>
<dbReference type="PIRSF" id="PIRSF002741">
    <property type="entry name" value="MppA"/>
    <property type="match status" value="1"/>
</dbReference>
<keyword evidence="8" id="KW-1185">Reference proteome</keyword>
<evidence type="ECO:0000259" key="6">
    <source>
        <dbReference type="Pfam" id="PF00496"/>
    </source>
</evidence>
<dbReference type="GO" id="GO:0042597">
    <property type="term" value="C:periplasmic space"/>
    <property type="evidence" value="ECO:0007669"/>
    <property type="project" value="UniProtKB-ARBA"/>
</dbReference>
<evidence type="ECO:0000313" key="7">
    <source>
        <dbReference type="EMBL" id="BAN02983.1"/>
    </source>
</evidence>
<gene>
    <name evidence="7" type="ORF">YM304_26690</name>
</gene>
<sequence>MQGTSTATRWKRVAAATVSLAVIVGACGGSDSDDSDAEPAATQPESEESTEAPAEESSESETEAGERDPNGILRYAGINAPSRLDPHRSTLSQDNDKLFLALDRLVHQAPNGDPVAGLATEWEFIDDGATLRFTLREGVTFHDGEPFNAEAVKANIERAQTIEGGTQTGDLAVITEVTVVDDYTVDFSLDGPAAALPLILSDRAGAMLSPASFDNPDIDEKPVGAGMYEVVEHNVGSLIVYEAYDGYWDKDAQGLAGVEYHVMSDSGTRSNAIQSGAVDWTIVDNEAYDRLAETDGLEVGLFDDVAYPNQPLNKSREALAIVEVRQAINHAIDREALANVLASGYAVPCSQPWPEGYVAFNEEIGCDYYDYDPEKARELLAEAGYPDGFELELLDTPPSATQRTEAITAMLEAIGIDVTVRELAPGTAGDVWLAQAQGDMLSGVWGGRPDPGQMLALQYGENGFLNPGKHRSDALEAQLLLVNDQNLSAEERAAALQEATRISVEEALDVPLYFPLLANVWSDDVVGAEAYLSGKQEFRGVYIAAAS</sequence>
<accession>A0A6C7E9G3</accession>
<comment type="subcellular location">
    <subcellularLocation>
        <location evidence="1">Cell envelope</location>
    </subcellularLocation>
</comment>
<dbReference type="Pfam" id="PF00496">
    <property type="entry name" value="SBP_bac_5"/>
    <property type="match status" value="1"/>
</dbReference>
<evidence type="ECO:0000256" key="5">
    <source>
        <dbReference type="SAM" id="MobiDB-lite"/>
    </source>
</evidence>
<evidence type="ECO:0000256" key="1">
    <source>
        <dbReference type="ARBA" id="ARBA00004196"/>
    </source>
</evidence>
<proteinExistence type="inferred from homology"/>